<dbReference type="InterPro" id="IPR035242">
    <property type="entry name" value="DUF5329"/>
</dbReference>
<proteinExistence type="predicted"/>
<evidence type="ECO:0000313" key="2">
    <source>
        <dbReference type="Proteomes" id="UP001374893"/>
    </source>
</evidence>
<protein>
    <recommendedName>
        <fullName evidence="3">DUF5329 domain-containing protein</fullName>
    </recommendedName>
</protein>
<dbReference type="Pfam" id="PF17263">
    <property type="entry name" value="DUF5329"/>
    <property type="match status" value="1"/>
</dbReference>
<dbReference type="EMBL" id="AP024702">
    <property type="protein sequence ID" value="BCX48367.1"/>
    <property type="molecule type" value="Genomic_DNA"/>
</dbReference>
<reference evidence="1 2" key="1">
    <citation type="submission" date="2021-06" db="EMBL/GenBank/DDBJ databases">
        <title>Complete genome of Haloferula helveola possessing various polysaccharide degrading enzymes.</title>
        <authorList>
            <person name="Takami H."/>
            <person name="Huang C."/>
            <person name="Hamasaki K."/>
        </authorList>
    </citation>
    <scope>NUCLEOTIDE SEQUENCE [LARGE SCALE GENOMIC DNA]</scope>
    <source>
        <strain evidence="1 2">CN-1</strain>
    </source>
</reference>
<organism evidence="1 2">
    <name type="scientific">Haloferula helveola</name>
    <dbReference type="NCBI Taxonomy" id="490095"/>
    <lineage>
        <taxon>Bacteria</taxon>
        <taxon>Pseudomonadati</taxon>
        <taxon>Verrucomicrobiota</taxon>
        <taxon>Verrucomicrobiia</taxon>
        <taxon>Verrucomicrobiales</taxon>
        <taxon>Verrucomicrobiaceae</taxon>
        <taxon>Haloferula</taxon>
    </lineage>
</organism>
<name>A0ABM7RKW1_9BACT</name>
<dbReference type="Proteomes" id="UP001374893">
    <property type="component" value="Chromosome"/>
</dbReference>
<sequence>MTRRIFLLLFAMTASLFAREAKEDARIDALLKKVASLEGATFIRNGSEHSAKEAAGHLRKKLGRAGERVKTAEDFIDGCATKSSITGKPYKIRFSDGSEKESGPYLHGELKKIGAAG</sequence>
<keyword evidence="2" id="KW-1185">Reference proteome</keyword>
<dbReference type="RefSeq" id="WP_338684526.1">
    <property type="nucleotide sequence ID" value="NZ_AP024702.1"/>
</dbReference>
<accession>A0ABM7RKW1</accession>
<evidence type="ECO:0000313" key="1">
    <source>
        <dbReference type="EMBL" id="BCX48367.1"/>
    </source>
</evidence>
<evidence type="ECO:0008006" key="3">
    <source>
        <dbReference type="Google" id="ProtNLM"/>
    </source>
</evidence>
<gene>
    <name evidence="1" type="primary">yfeK</name>
    <name evidence="1" type="ORF">HAHE_22750</name>
</gene>